<dbReference type="AlphaFoldDB" id="A0A6J6XKB3"/>
<feature type="transmembrane region" description="Helical" evidence="4">
    <location>
        <begin position="33"/>
        <end position="52"/>
    </location>
</feature>
<gene>
    <name evidence="5" type="ORF">UFOPK2992_00722</name>
</gene>
<protein>
    <submittedName>
        <fullName evidence="5">Unannotated protein</fullName>
    </submittedName>
</protein>
<evidence type="ECO:0000256" key="3">
    <source>
        <dbReference type="ARBA" id="ARBA00023136"/>
    </source>
</evidence>
<organism evidence="5">
    <name type="scientific">freshwater metagenome</name>
    <dbReference type="NCBI Taxonomy" id="449393"/>
    <lineage>
        <taxon>unclassified sequences</taxon>
        <taxon>metagenomes</taxon>
        <taxon>ecological metagenomes</taxon>
    </lineage>
</organism>
<keyword evidence="2 4" id="KW-1133">Transmembrane helix</keyword>
<feature type="transmembrane region" description="Helical" evidence="4">
    <location>
        <begin position="193"/>
        <end position="217"/>
    </location>
</feature>
<reference evidence="5" key="1">
    <citation type="submission" date="2020-05" db="EMBL/GenBank/DDBJ databases">
        <authorList>
            <person name="Chiriac C."/>
            <person name="Salcher M."/>
            <person name="Ghai R."/>
            <person name="Kavagutti S V."/>
        </authorList>
    </citation>
    <scope>NUCLEOTIDE SEQUENCE</scope>
</reference>
<keyword evidence="3 4" id="KW-0472">Membrane</keyword>
<sequence length="377" mass="39377">MYLAVFIAIGLSLSMLGPSLTYLRERAHVSKGEIGALFVAQAIGYLGGSLLSGRIYDRGLGHRALATALFGLVGAVALIPQFTSVAALAVPFALIGVVVGIADVGCNTLVVWYSRGSGSTRLLNALHLFFGIGALASPLVVDRSLALSHGLSLFAVVLCAYTAVMAVIVLLHQAPIPFAVGSEPTATATQTPVRVLTVISVFFFLYVGVEFGFSGWLKTYAEGIHLPGASAPTLLNTAFWVSFTVGRLLAVMLAARIRSGTMLAGSCTLTVGLLALMVVADGDATWVWITTVLIGFAIAPQFATMIAYAEEHIALSGRSTSWFVSGAGLGSLVLPFVIGQMLDQSGSSAMPLAVFVAAIITAAWLLVVRRELTVATR</sequence>
<evidence type="ECO:0000313" key="5">
    <source>
        <dbReference type="EMBL" id="CAB4795626.1"/>
    </source>
</evidence>
<evidence type="ECO:0000256" key="4">
    <source>
        <dbReference type="SAM" id="Phobius"/>
    </source>
</evidence>
<feature type="transmembrane region" description="Helical" evidence="4">
    <location>
        <begin position="237"/>
        <end position="255"/>
    </location>
</feature>
<feature type="transmembrane region" description="Helical" evidence="4">
    <location>
        <begin position="64"/>
        <end position="82"/>
    </location>
</feature>
<feature type="transmembrane region" description="Helical" evidence="4">
    <location>
        <begin position="286"/>
        <end position="309"/>
    </location>
</feature>
<evidence type="ECO:0000256" key="1">
    <source>
        <dbReference type="ARBA" id="ARBA00022692"/>
    </source>
</evidence>
<dbReference type="InterPro" id="IPR011701">
    <property type="entry name" value="MFS"/>
</dbReference>
<dbReference type="Pfam" id="PF07690">
    <property type="entry name" value="MFS_1"/>
    <property type="match status" value="1"/>
</dbReference>
<name>A0A6J6XKB3_9ZZZZ</name>
<dbReference type="PANTHER" id="PTHR23121:SF9">
    <property type="entry name" value="SODIUM-DEPENDENT GLUCOSE TRANSPORTER 1"/>
    <property type="match status" value="1"/>
</dbReference>
<dbReference type="SUPFAM" id="SSF103473">
    <property type="entry name" value="MFS general substrate transporter"/>
    <property type="match status" value="1"/>
</dbReference>
<feature type="transmembrane region" description="Helical" evidence="4">
    <location>
        <begin position="348"/>
        <end position="368"/>
    </location>
</feature>
<evidence type="ECO:0000256" key="2">
    <source>
        <dbReference type="ARBA" id="ARBA00022989"/>
    </source>
</evidence>
<accession>A0A6J6XKB3</accession>
<dbReference type="EMBL" id="CAFAAI010000105">
    <property type="protein sequence ID" value="CAB4795626.1"/>
    <property type="molecule type" value="Genomic_DNA"/>
</dbReference>
<dbReference type="Gene3D" id="1.20.1250.20">
    <property type="entry name" value="MFS general substrate transporter like domains"/>
    <property type="match status" value="2"/>
</dbReference>
<dbReference type="InterPro" id="IPR036259">
    <property type="entry name" value="MFS_trans_sf"/>
</dbReference>
<dbReference type="PANTHER" id="PTHR23121">
    <property type="entry name" value="SODIUM-DEPENDENT GLUCOSE TRANSPORTER 1"/>
    <property type="match status" value="1"/>
</dbReference>
<proteinExistence type="predicted"/>
<feature type="transmembrane region" description="Helical" evidence="4">
    <location>
        <begin position="122"/>
        <end position="141"/>
    </location>
</feature>
<dbReference type="GO" id="GO:0022857">
    <property type="term" value="F:transmembrane transporter activity"/>
    <property type="evidence" value="ECO:0007669"/>
    <property type="project" value="InterPro"/>
</dbReference>
<keyword evidence="1 4" id="KW-0812">Transmembrane</keyword>
<feature type="transmembrane region" description="Helical" evidence="4">
    <location>
        <begin position="153"/>
        <end position="172"/>
    </location>
</feature>
<feature type="transmembrane region" description="Helical" evidence="4">
    <location>
        <begin position="88"/>
        <end position="110"/>
    </location>
</feature>
<feature type="transmembrane region" description="Helical" evidence="4">
    <location>
        <begin position="321"/>
        <end position="342"/>
    </location>
</feature>
<feature type="transmembrane region" description="Helical" evidence="4">
    <location>
        <begin position="262"/>
        <end position="280"/>
    </location>
</feature>